<feature type="domain" description="G protein-coupled receptor GPR1/2/3 C-terminal" evidence="8">
    <location>
        <begin position="481"/>
        <end position="554"/>
    </location>
</feature>
<evidence type="ECO:0000256" key="6">
    <source>
        <dbReference type="SAM" id="Phobius"/>
    </source>
</evidence>
<dbReference type="Proteomes" id="UP000316270">
    <property type="component" value="Chromosome 9"/>
</dbReference>
<evidence type="ECO:0000256" key="3">
    <source>
        <dbReference type="ARBA" id="ARBA00022989"/>
    </source>
</evidence>
<comment type="subcellular location">
    <subcellularLocation>
        <location evidence="1">Membrane</location>
        <topology evidence="1">Multi-pass membrane protein</topology>
    </subcellularLocation>
</comment>
<feature type="region of interest" description="Disordered" evidence="5">
    <location>
        <begin position="386"/>
        <end position="447"/>
    </location>
</feature>
<keyword evidence="10" id="KW-1185">Reference proteome</keyword>
<evidence type="ECO:0000313" key="10">
    <source>
        <dbReference type="Proteomes" id="UP000316270"/>
    </source>
</evidence>
<proteinExistence type="predicted"/>
<reference evidence="9 10" key="1">
    <citation type="submission" date="2019-07" db="EMBL/GenBank/DDBJ databases">
        <title>Finished genome of Venturia effusa.</title>
        <authorList>
            <person name="Young C.A."/>
            <person name="Cox M.P."/>
            <person name="Ganley A.R.D."/>
            <person name="David W.J."/>
        </authorList>
    </citation>
    <scope>NUCLEOTIDE SEQUENCE [LARGE SCALE GENOMIC DNA]</scope>
    <source>
        <strain evidence="10">albino</strain>
    </source>
</reference>
<name>A0A517LCA4_9PEZI</name>
<evidence type="ECO:0000256" key="2">
    <source>
        <dbReference type="ARBA" id="ARBA00022692"/>
    </source>
</evidence>
<evidence type="ECO:0000313" key="9">
    <source>
        <dbReference type="EMBL" id="QDS73254.1"/>
    </source>
</evidence>
<feature type="domain" description="Glucose receptor Git3-like N-terminal" evidence="7">
    <location>
        <begin position="1"/>
        <end position="103"/>
    </location>
</feature>
<feature type="compositionally biased region" description="Polar residues" evidence="5">
    <location>
        <begin position="396"/>
        <end position="409"/>
    </location>
</feature>
<feature type="transmembrane region" description="Helical" evidence="6">
    <location>
        <begin position="69"/>
        <end position="95"/>
    </location>
</feature>
<evidence type="ECO:0000259" key="7">
    <source>
        <dbReference type="Pfam" id="PF11710"/>
    </source>
</evidence>
<feature type="compositionally biased region" description="Basic and acidic residues" evidence="5">
    <location>
        <begin position="110"/>
        <end position="121"/>
    </location>
</feature>
<protein>
    <recommendedName>
        <fullName evidence="11">G-protein coupled receptors family 2 profile 2 domain-containing protein</fullName>
    </recommendedName>
</protein>
<dbReference type="GO" id="GO:0005886">
    <property type="term" value="C:plasma membrane"/>
    <property type="evidence" value="ECO:0007669"/>
    <property type="project" value="TreeGrafter"/>
</dbReference>
<dbReference type="EMBL" id="CP042193">
    <property type="protein sequence ID" value="QDS73254.1"/>
    <property type="molecule type" value="Genomic_DNA"/>
</dbReference>
<dbReference type="InterPro" id="IPR022596">
    <property type="entry name" value="GPR1/2/3_C"/>
</dbReference>
<dbReference type="STRING" id="50376.A0A517LCA4"/>
<dbReference type="Pfam" id="PF11970">
    <property type="entry name" value="GPR_Gpa2_C"/>
    <property type="match status" value="1"/>
</dbReference>
<evidence type="ECO:0000256" key="1">
    <source>
        <dbReference type="ARBA" id="ARBA00004141"/>
    </source>
</evidence>
<keyword evidence="4 6" id="KW-0472">Membrane</keyword>
<organism evidence="9 10">
    <name type="scientific">Venturia effusa</name>
    <dbReference type="NCBI Taxonomy" id="50376"/>
    <lineage>
        <taxon>Eukaryota</taxon>
        <taxon>Fungi</taxon>
        <taxon>Dikarya</taxon>
        <taxon>Ascomycota</taxon>
        <taxon>Pezizomycotina</taxon>
        <taxon>Dothideomycetes</taxon>
        <taxon>Pleosporomycetidae</taxon>
        <taxon>Venturiales</taxon>
        <taxon>Venturiaceae</taxon>
        <taxon>Venturia</taxon>
    </lineage>
</organism>
<dbReference type="PANTHER" id="PTHR23112:SF37">
    <property type="entry name" value="G PROTEIN-COUPLED RECEPTOR GPR1"/>
    <property type="match status" value="1"/>
</dbReference>
<dbReference type="GO" id="GO:0007189">
    <property type="term" value="P:adenylate cyclase-activating G protein-coupled receptor signaling pathway"/>
    <property type="evidence" value="ECO:0007669"/>
    <property type="project" value="TreeGrafter"/>
</dbReference>
<dbReference type="InterPro" id="IPR023041">
    <property type="entry name" value="Glucose_rcpt_Git3-like_N"/>
</dbReference>
<feature type="compositionally biased region" description="Polar residues" evidence="5">
    <location>
        <begin position="419"/>
        <end position="431"/>
    </location>
</feature>
<keyword evidence="3 6" id="KW-1133">Transmembrane helix</keyword>
<feature type="transmembrane region" description="Helical" evidence="6">
    <location>
        <begin position="524"/>
        <end position="546"/>
    </location>
</feature>
<dbReference type="AlphaFoldDB" id="A0A517LCA4"/>
<dbReference type="OrthoDB" id="3945321at2759"/>
<feature type="transmembrane region" description="Helical" evidence="6">
    <location>
        <begin position="492"/>
        <end position="512"/>
    </location>
</feature>
<gene>
    <name evidence="9" type="ORF">FKW77_004246</name>
</gene>
<evidence type="ECO:0000256" key="4">
    <source>
        <dbReference type="ARBA" id="ARBA00023136"/>
    </source>
</evidence>
<sequence>MFIAIHAALQVFRPNVTMLDVDDGLYAYRLYAYLAIFLAPITLSSLAFVNKDGYISQGVFCALPRSPSWARLVLAWIPRFVIALVVIVLAIGVYVHVSRQLAEFTTSQHSSRELSPRERSPKVSMKGSSVVGGNSPPLLSRISLPFPKRKQKAQNHLAGIDEEEERRRSSVVSTALPAQKDMRPDPTQVKPPTPPILSIPRYNQTPTQRLPITPGLVSPGAVSKGSDIPKDPDYFSIKPLAPILKVPQYNQSPTQRLPITPGLVSPGAVLEIPGIPKGPDDFALKALAPILKVPQYDQRPTPRLPIDPSLVSPEVISEGPDISKGHDDFIPKPLTPILKVPQYNQGSELTPITPGLVSPGTSDPRGRSPVMIKDFAQPQMDYFDIRPPYTRRESSDSSIGASSPYTQPWDNHGQLPQFMPSTPNSTYSIPSRQPTPPGRRAPGRRVSIEEPFRGLGITAPENLTIKRISSSPLPKDLNVAQRDALKKSLGRVFVYPAIFVVFWIPPCIKSMLALSRSQAENRPLWLAVISTLCLTLMGTAYCLVFLWSEQPWRHFVGTFRFSNLLPLLLCRKRRDPDAEDGYLESPAAEREHSIKAPSLVSDSTGHTLHSATPSQNFAQHLSKMQAFDLTGSGRRNSNTVVGRHQEQCGSATSLATTTSAASRAKSISFATVGQHLAGGSTTSLAKQLALERLQLEQQDRRNEINFRRRLSMRSGPSRMSSKASVVTSLGSITEVERKEWWDEEEVEVEEIEEVGHSDDDL</sequence>
<dbReference type="Pfam" id="PF11710">
    <property type="entry name" value="Git3"/>
    <property type="match status" value="1"/>
</dbReference>
<evidence type="ECO:0008006" key="11">
    <source>
        <dbReference type="Google" id="ProtNLM"/>
    </source>
</evidence>
<keyword evidence="2 6" id="KW-0812">Transmembrane</keyword>
<dbReference type="GO" id="GO:0004930">
    <property type="term" value="F:G protein-coupled receptor activity"/>
    <property type="evidence" value="ECO:0007669"/>
    <property type="project" value="TreeGrafter"/>
</dbReference>
<evidence type="ECO:0000256" key="5">
    <source>
        <dbReference type="SAM" id="MobiDB-lite"/>
    </source>
</evidence>
<dbReference type="PANTHER" id="PTHR23112">
    <property type="entry name" value="G PROTEIN-COUPLED RECEPTOR 157-RELATED"/>
    <property type="match status" value="1"/>
</dbReference>
<feature type="region of interest" description="Disordered" evidence="5">
    <location>
        <begin position="108"/>
        <end position="202"/>
    </location>
</feature>
<feature type="transmembrane region" description="Helical" evidence="6">
    <location>
        <begin position="30"/>
        <end position="49"/>
    </location>
</feature>
<accession>A0A517LCA4</accession>
<evidence type="ECO:0000259" key="8">
    <source>
        <dbReference type="Pfam" id="PF11970"/>
    </source>
</evidence>